<dbReference type="InterPro" id="IPR011032">
    <property type="entry name" value="GroES-like_sf"/>
</dbReference>
<organism evidence="4 5">
    <name type="scientific">Corynebacterium urealyticum (strain ATCC 43042 / DSM 7109)</name>
    <dbReference type="NCBI Taxonomy" id="504474"/>
    <lineage>
        <taxon>Bacteria</taxon>
        <taxon>Bacillati</taxon>
        <taxon>Actinomycetota</taxon>
        <taxon>Actinomycetes</taxon>
        <taxon>Mycobacteriales</taxon>
        <taxon>Corynebacteriaceae</taxon>
        <taxon>Corynebacterium</taxon>
    </lineage>
</organism>
<feature type="domain" description="Enoyl reductase (ER)" evidence="3">
    <location>
        <begin position="36"/>
        <end position="350"/>
    </location>
</feature>
<evidence type="ECO:0000256" key="2">
    <source>
        <dbReference type="ARBA" id="ARBA00023002"/>
    </source>
</evidence>
<dbReference type="NCBIfam" id="TIGR02824">
    <property type="entry name" value="quinone_pig3"/>
    <property type="match status" value="1"/>
</dbReference>
<dbReference type="InterPro" id="IPR013154">
    <property type="entry name" value="ADH-like_N"/>
</dbReference>
<dbReference type="Gene3D" id="3.40.50.720">
    <property type="entry name" value="NAD(P)-binding Rossmann-like Domain"/>
    <property type="match status" value="1"/>
</dbReference>
<dbReference type="SUPFAM" id="SSF51735">
    <property type="entry name" value="NAD(P)-binding Rossmann-fold domains"/>
    <property type="match status" value="1"/>
</dbReference>
<keyword evidence="5" id="KW-1185">Reference proteome</keyword>
<dbReference type="InterPro" id="IPR036291">
    <property type="entry name" value="NAD(P)-bd_dom_sf"/>
</dbReference>
<evidence type="ECO:0000313" key="4">
    <source>
        <dbReference type="EMBL" id="CAQ05903.1"/>
    </source>
</evidence>
<dbReference type="AlphaFoldDB" id="B1VIV7"/>
<dbReference type="CDD" id="cd05276">
    <property type="entry name" value="p53_inducible_oxidoreductase"/>
    <property type="match status" value="1"/>
</dbReference>
<reference evidence="4 5" key="1">
    <citation type="journal article" date="2008" name="J. Biotechnol.">
        <title>The lifestyle of Corynebacterium urealyticum derived from its complete genome sequence established by pyrosequencing.</title>
        <authorList>
            <person name="Tauch A."/>
            <person name="Trost E."/>
            <person name="Tilker A."/>
            <person name="Ludewig U."/>
            <person name="Schneiker S."/>
            <person name="Goesmann A."/>
            <person name="Arnold W."/>
            <person name="Bekel T."/>
            <person name="Brinkrolf K."/>
            <person name="Brune I."/>
            <person name="Goetker S."/>
            <person name="Kalinowski J."/>
            <person name="Kamp P.-B."/>
            <person name="Lobo F.P."/>
            <person name="Viehoever P."/>
            <person name="Weisshaar B."/>
            <person name="Soriano F."/>
            <person name="Droege M."/>
            <person name="Puehler A."/>
        </authorList>
    </citation>
    <scope>NUCLEOTIDE SEQUENCE [LARGE SCALE GENOMIC DNA]</scope>
    <source>
        <strain evidence="5">ATCC 43042 / DSM 7109</strain>
    </source>
</reference>
<keyword evidence="2" id="KW-0560">Oxidoreductase</keyword>
<dbReference type="Gene3D" id="3.90.180.10">
    <property type="entry name" value="Medium-chain alcohol dehydrogenases, catalytic domain"/>
    <property type="match status" value="1"/>
</dbReference>
<sequence>MHQRNPDPVSAAVARLGAMNSTSTNTAHAIIQTDPKDPSSLEWQAIDKPQPAEGEALVRIHYAGLNRADTLQAQGHYPPPKGVTETIGLEAAGVVENPNGATKPDGTPWQEGEEVAVLLSGGGYATHAAVPAGQLMPIPKGYSLAEAASVVEVACTVWSNVADIAGLREGELALFHGGGGGIGLFATQYAHAIGAKVAVTAGSQAKLDVCRSYGADTLINYKEEDFAEVLRELGGADVILDIIGAKYLDSNVKALAMDGRMVIIGMQGGVKGELNIARLLSKRGTISATGLRYRDTEDKARIVRGTLEEMWPLLESGKISHHIDRTVPIQDAAAAHQALLAGEVTGKVVFEVPQS</sequence>
<accession>B1VIV7</accession>
<gene>
    <name evidence="4" type="ordered locus">cu1944</name>
</gene>
<dbReference type="Proteomes" id="UP000001727">
    <property type="component" value="Chromosome"/>
</dbReference>
<dbReference type="PANTHER" id="PTHR48106">
    <property type="entry name" value="QUINONE OXIDOREDUCTASE PIG3-RELATED"/>
    <property type="match status" value="1"/>
</dbReference>
<protein>
    <submittedName>
        <fullName evidence="4">Putative quinone oxidoreductase</fullName>
    </submittedName>
</protein>
<evidence type="ECO:0000256" key="1">
    <source>
        <dbReference type="ARBA" id="ARBA00022857"/>
    </source>
</evidence>
<keyword evidence="1" id="KW-0521">NADP</keyword>
<dbReference type="SUPFAM" id="SSF50129">
    <property type="entry name" value="GroES-like"/>
    <property type="match status" value="1"/>
</dbReference>
<dbReference type="Pfam" id="PF00107">
    <property type="entry name" value="ADH_zinc_N"/>
    <property type="match status" value="1"/>
</dbReference>
<dbReference type="STRING" id="504474.cu1944"/>
<dbReference type="EMBL" id="AM942444">
    <property type="protein sequence ID" value="CAQ05903.1"/>
    <property type="molecule type" value="Genomic_DNA"/>
</dbReference>
<dbReference type="GO" id="GO:0070402">
    <property type="term" value="F:NADPH binding"/>
    <property type="evidence" value="ECO:0007669"/>
    <property type="project" value="TreeGrafter"/>
</dbReference>
<dbReference type="InterPro" id="IPR013149">
    <property type="entry name" value="ADH-like_C"/>
</dbReference>
<dbReference type="HOGENOM" id="CLU_026673_3_4_11"/>
<proteinExistence type="predicted"/>
<dbReference type="PANTHER" id="PTHR48106:SF8">
    <property type="entry name" value="OS02G0805600 PROTEIN"/>
    <property type="match status" value="1"/>
</dbReference>
<dbReference type="GO" id="GO:0016651">
    <property type="term" value="F:oxidoreductase activity, acting on NAD(P)H"/>
    <property type="evidence" value="ECO:0007669"/>
    <property type="project" value="TreeGrafter"/>
</dbReference>
<evidence type="ECO:0000313" key="5">
    <source>
        <dbReference type="Proteomes" id="UP000001727"/>
    </source>
</evidence>
<dbReference type="eggNOG" id="COG0604">
    <property type="taxonomic scope" value="Bacteria"/>
</dbReference>
<dbReference type="KEGG" id="cur:cu1944"/>
<evidence type="ECO:0000259" key="3">
    <source>
        <dbReference type="SMART" id="SM00829"/>
    </source>
</evidence>
<dbReference type="InterPro" id="IPR014189">
    <property type="entry name" value="Quinone_OxRdtase_PIG3"/>
</dbReference>
<dbReference type="Pfam" id="PF08240">
    <property type="entry name" value="ADH_N"/>
    <property type="match status" value="1"/>
</dbReference>
<dbReference type="SMART" id="SM00829">
    <property type="entry name" value="PKS_ER"/>
    <property type="match status" value="1"/>
</dbReference>
<dbReference type="InterPro" id="IPR020843">
    <property type="entry name" value="ER"/>
</dbReference>
<name>B1VIV7_CORU7</name>